<evidence type="ECO:0000313" key="1">
    <source>
        <dbReference type="EMBL" id="OGD56333.1"/>
    </source>
</evidence>
<evidence type="ECO:0000313" key="2">
    <source>
        <dbReference type="Proteomes" id="UP000178764"/>
    </source>
</evidence>
<gene>
    <name evidence="1" type="ORF">A2V71_01240</name>
</gene>
<sequence>MKMDCMCPLVIPARQAINARSSYCNQNLKIKAGIAPFPASHKKQMVPGISPNSRQTLVAPMFPEPRVLMSMCPHNFPITNPEGNEPKM</sequence>
<accession>A0A1F5DMG2</accession>
<dbReference type="AlphaFoldDB" id="A0A1F5DMG2"/>
<comment type="caution">
    <text evidence="1">The sequence shown here is derived from an EMBL/GenBank/DDBJ whole genome shotgun (WGS) entry which is preliminary data.</text>
</comment>
<name>A0A1F5DMG2_9BACT</name>
<proteinExistence type="predicted"/>
<protein>
    <submittedName>
        <fullName evidence="1">Uncharacterized protein</fullName>
    </submittedName>
</protein>
<dbReference type="Proteomes" id="UP000178764">
    <property type="component" value="Unassembled WGS sequence"/>
</dbReference>
<reference evidence="1 2" key="1">
    <citation type="journal article" date="2016" name="Nat. Commun.">
        <title>Thousands of microbial genomes shed light on interconnected biogeochemical processes in an aquifer system.</title>
        <authorList>
            <person name="Anantharaman K."/>
            <person name="Brown C.T."/>
            <person name="Hug L.A."/>
            <person name="Sharon I."/>
            <person name="Castelle C.J."/>
            <person name="Probst A.J."/>
            <person name="Thomas B.C."/>
            <person name="Singh A."/>
            <person name="Wilkins M.J."/>
            <person name="Karaoz U."/>
            <person name="Brodie E.L."/>
            <person name="Williams K.H."/>
            <person name="Hubbard S.S."/>
            <person name="Banfield J.F."/>
        </authorList>
    </citation>
    <scope>NUCLEOTIDE SEQUENCE [LARGE SCALE GENOMIC DNA]</scope>
</reference>
<dbReference type="EMBL" id="MEZT01000022">
    <property type="protein sequence ID" value="OGD56333.1"/>
    <property type="molecule type" value="Genomic_DNA"/>
</dbReference>
<organism evidence="1 2">
    <name type="scientific">Candidatus Berkelbacteria bacterium RBG_13_40_8</name>
    <dbReference type="NCBI Taxonomy" id="1797467"/>
    <lineage>
        <taxon>Bacteria</taxon>
        <taxon>Candidatus Berkelbacteria</taxon>
    </lineage>
</organism>